<feature type="compositionally biased region" description="Basic and acidic residues" evidence="1">
    <location>
        <begin position="25"/>
        <end position="36"/>
    </location>
</feature>
<evidence type="ECO:0000313" key="3">
    <source>
        <dbReference type="Proteomes" id="UP000076722"/>
    </source>
</evidence>
<name>A0A164ZU54_9AGAM</name>
<feature type="compositionally biased region" description="Polar residues" evidence="1">
    <location>
        <begin position="38"/>
        <end position="50"/>
    </location>
</feature>
<feature type="compositionally biased region" description="Low complexity" evidence="1">
    <location>
        <begin position="174"/>
        <end position="196"/>
    </location>
</feature>
<protein>
    <submittedName>
        <fullName evidence="2">Uncharacterized protein</fullName>
    </submittedName>
</protein>
<accession>A0A164ZU54</accession>
<reference evidence="2 3" key="1">
    <citation type="journal article" date="2016" name="Mol. Biol. Evol.">
        <title>Comparative Genomics of Early-Diverging Mushroom-Forming Fungi Provides Insights into the Origins of Lignocellulose Decay Capabilities.</title>
        <authorList>
            <person name="Nagy L.G."/>
            <person name="Riley R."/>
            <person name="Tritt A."/>
            <person name="Adam C."/>
            <person name="Daum C."/>
            <person name="Floudas D."/>
            <person name="Sun H."/>
            <person name="Yadav J.S."/>
            <person name="Pangilinan J."/>
            <person name="Larsson K.H."/>
            <person name="Matsuura K."/>
            <person name="Barry K."/>
            <person name="Labutti K."/>
            <person name="Kuo R."/>
            <person name="Ohm R.A."/>
            <person name="Bhattacharya S.S."/>
            <person name="Shirouzu T."/>
            <person name="Yoshinaga Y."/>
            <person name="Martin F.M."/>
            <person name="Grigoriev I.V."/>
            <person name="Hibbett D.S."/>
        </authorList>
    </citation>
    <scope>NUCLEOTIDE SEQUENCE [LARGE SCALE GENOMIC DNA]</scope>
    <source>
        <strain evidence="2 3">HHB9708</strain>
    </source>
</reference>
<feature type="region of interest" description="Disordered" evidence="1">
    <location>
        <begin position="1"/>
        <end position="88"/>
    </location>
</feature>
<evidence type="ECO:0000256" key="1">
    <source>
        <dbReference type="SAM" id="MobiDB-lite"/>
    </source>
</evidence>
<dbReference type="AlphaFoldDB" id="A0A164ZU54"/>
<gene>
    <name evidence="2" type="ORF">SISNIDRAFT_206091</name>
</gene>
<sequence length="470" mass="50540">MERGPSVANPDSPMPSEHNQSPPRHGIDTPKYREETFSPFSNSVSTSASDYRSVRSSPSPVLVPESSELRRAPSDSWQSSDSEVPSFRSAFSEKEAINAPLSAQNTISLSVASRGQADGEDTPIPSSFSDISGPIYHEEPTIMGPSLHNQPNGRPTNGSSLSLLSRDKSLFSRGSSFNVSSPSPPGSSIGSESAPPSSVPDAALSFEAQIKASPFINSIMQRLANCEYSSREIQRELGDVHRKLDLLVQRSQGNNMNQGNGELEFRNPFASPSVITPGNSSQKFNVSPFQNGPALRGSTAGVNPDDITQLSQRLNTLTTSVGQLLAIQTQQHIQNTNAPLQPHRESIVSIQQHRDSIAGFNSSMNTPQEIAPNQLVSPPINAPGVGLGPGLGHGFPPRDLRPPAPGVRTPNPPMRTWSAGSLELPMRPQDNMNRPPDFARKRGSVATGLMRRESSGVYLIPFVKSTEIDT</sequence>
<organism evidence="2 3">
    <name type="scientific">Sistotremastrum niveocremeum HHB9708</name>
    <dbReference type="NCBI Taxonomy" id="1314777"/>
    <lineage>
        <taxon>Eukaryota</taxon>
        <taxon>Fungi</taxon>
        <taxon>Dikarya</taxon>
        <taxon>Basidiomycota</taxon>
        <taxon>Agaricomycotina</taxon>
        <taxon>Agaricomycetes</taxon>
        <taxon>Sistotremastrales</taxon>
        <taxon>Sistotremastraceae</taxon>
        <taxon>Sertulicium</taxon>
        <taxon>Sertulicium niveocremeum</taxon>
    </lineage>
</organism>
<dbReference type="EMBL" id="KV419396">
    <property type="protein sequence ID" value="KZS98071.1"/>
    <property type="molecule type" value="Genomic_DNA"/>
</dbReference>
<keyword evidence="3" id="KW-1185">Reference proteome</keyword>
<feature type="region of interest" description="Disordered" evidence="1">
    <location>
        <begin position="111"/>
        <end position="162"/>
    </location>
</feature>
<evidence type="ECO:0000313" key="2">
    <source>
        <dbReference type="EMBL" id="KZS98071.1"/>
    </source>
</evidence>
<proteinExistence type="predicted"/>
<feature type="compositionally biased region" description="Polar residues" evidence="1">
    <location>
        <begin position="147"/>
        <end position="158"/>
    </location>
</feature>
<dbReference type="OrthoDB" id="3265735at2759"/>
<feature type="compositionally biased region" description="Low complexity" evidence="1">
    <location>
        <begin position="54"/>
        <end position="66"/>
    </location>
</feature>
<dbReference type="Proteomes" id="UP000076722">
    <property type="component" value="Unassembled WGS sequence"/>
</dbReference>
<dbReference type="STRING" id="1314777.A0A164ZU54"/>
<feature type="region of interest" description="Disordered" evidence="1">
    <location>
        <begin position="174"/>
        <end position="200"/>
    </location>
</feature>